<accession>A0A0A2TAI3</accession>
<keyword evidence="1" id="KW-0812">Transmembrane</keyword>
<comment type="similarity">
    <text evidence="1">Belongs to the vitamin uptake transporter (VUT/ECF) (TC 2.A.88) family. Q precursor transporter subfamily.</text>
</comment>
<keyword evidence="1" id="KW-0813">Transport</keyword>
<dbReference type="NCBIfam" id="TIGR00697">
    <property type="entry name" value="queuosine precursor transporter"/>
    <property type="match status" value="1"/>
</dbReference>
<dbReference type="GO" id="GO:0022857">
    <property type="term" value="F:transmembrane transporter activity"/>
    <property type="evidence" value="ECO:0007669"/>
    <property type="project" value="UniProtKB-UniRule"/>
</dbReference>
<dbReference type="AlphaFoldDB" id="A0A0A2TAI3"/>
<name>A0A0A2TAI3_9BACI</name>
<feature type="transmembrane region" description="Helical" evidence="1">
    <location>
        <begin position="147"/>
        <end position="170"/>
    </location>
</feature>
<keyword evidence="1" id="KW-1003">Cell membrane</keyword>
<dbReference type="eggNOG" id="COG1738">
    <property type="taxonomic scope" value="Bacteria"/>
</dbReference>
<keyword evidence="1" id="KW-1133">Transmembrane helix</keyword>
<proteinExistence type="inferred from homology"/>
<gene>
    <name evidence="2" type="ORF">N782_08075</name>
</gene>
<sequence length="214" mass="23416">MLMYLNALFVGLLILSNILGVKLFSVGGFVLPAAVIVYVVTYLVTDVIGEVYGREAASKTVKAGFVTQVVAMLFILVAIALPSAPFFEQQAEFQSILGGSFRVMLASLASYLVSQHTDVAIFHKLKQKHGANKLWLRNNVSTMTSQLLDTVVFISIAFYGTVPMSALLAMIGTQYAFKWMVAIIDTPIAYALVKWGRKEQTNSTTMQPEANSFS</sequence>
<dbReference type="Pfam" id="PF02592">
    <property type="entry name" value="Vut_1"/>
    <property type="match status" value="1"/>
</dbReference>
<dbReference type="GO" id="GO:0005886">
    <property type="term" value="C:plasma membrane"/>
    <property type="evidence" value="ECO:0007669"/>
    <property type="project" value="UniProtKB-SubCell"/>
</dbReference>
<dbReference type="PANTHER" id="PTHR34300:SF2">
    <property type="entry name" value="QUEUOSINE PRECURSOR TRANSPORTER-RELATED"/>
    <property type="match status" value="1"/>
</dbReference>
<dbReference type="OrthoDB" id="9805479at2"/>
<comment type="caution">
    <text evidence="1">Lacks conserved residue(s) required for the propagation of feature annotation.</text>
</comment>
<keyword evidence="1" id="KW-0472">Membrane</keyword>
<dbReference type="Proteomes" id="UP000030147">
    <property type="component" value="Unassembled WGS sequence"/>
</dbReference>
<comment type="subcellular location">
    <subcellularLocation>
        <location evidence="1">Cell membrane</location>
        <topology evidence="1">Multi-pass membrane protein</topology>
    </subcellularLocation>
</comment>
<dbReference type="STRING" id="1385514.N782_08075"/>
<keyword evidence="3" id="KW-1185">Reference proteome</keyword>
<dbReference type="HAMAP" id="MF_02088">
    <property type="entry name" value="Q_prec_transport"/>
    <property type="match status" value="1"/>
</dbReference>
<reference evidence="2 3" key="1">
    <citation type="journal article" date="2015" name="Stand. Genomic Sci.">
        <title>High quality draft genome sequence of the moderately halophilic bacterium Pontibacillus yanchengensis Y32(T) and comparison among Pontibacillus genomes.</title>
        <authorList>
            <person name="Huang J."/>
            <person name="Qiao Z.X."/>
            <person name="Tang J.W."/>
            <person name="Wang G."/>
        </authorList>
    </citation>
    <scope>NUCLEOTIDE SEQUENCE [LARGE SCALE GENOMIC DNA]</scope>
    <source>
        <strain evidence="2 3">Y32</strain>
    </source>
</reference>
<dbReference type="InterPro" id="IPR003744">
    <property type="entry name" value="YhhQ"/>
</dbReference>
<feature type="transmembrane region" description="Helical" evidence="1">
    <location>
        <begin position="30"/>
        <end position="53"/>
    </location>
</feature>
<dbReference type="EMBL" id="AVBF01000064">
    <property type="protein sequence ID" value="KGP71418.1"/>
    <property type="molecule type" value="Genomic_DNA"/>
</dbReference>
<evidence type="ECO:0000256" key="1">
    <source>
        <dbReference type="HAMAP-Rule" id="MF_02088"/>
    </source>
</evidence>
<dbReference type="RefSeq" id="WP_036822968.1">
    <property type="nucleotide sequence ID" value="NZ_AVBF01000064.1"/>
</dbReference>
<protein>
    <recommendedName>
        <fullName evidence="1">Probable queuosine precursor transporter</fullName>
        <shortName evidence="1">Q precursor transporter</shortName>
    </recommendedName>
</protein>
<comment type="caution">
    <text evidence="2">The sequence shown here is derived from an EMBL/GenBank/DDBJ whole genome shotgun (WGS) entry which is preliminary data.</text>
</comment>
<evidence type="ECO:0000313" key="3">
    <source>
        <dbReference type="Proteomes" id="UP000030147"/>
    </source>
</evidence>
<evidence type="ECO:0000313" key="2">
    <source>
        <dbReference type="EMBL" id="KGP71418.1"/>
    </source>
</evidence>
<comment type="function">
    <text evidence="1">Involved in the import of queuosine (Q) precursors, required for Q precursor salvage.</text>
</comment>
<feature type="transmembrane region" description="Helical" evidence="1">
    <location>
        <begin position="65"/>
        <end position="87"/>
    </location>
</feature>
<organism evidence="2 3">
    <name type="scientific">Pontibacillus yanchengensis Y32</name>
    <dbReference type="NCBI Taxonomy" id="1385514"/>
    <lineage>
        <taxon>Bacteria</taxon>
        <taxon>Bacillati</taxon>
        <taxon>Bacillota</taxon>
        <taxon>Bacilli</taxon>
        <taxon>Bacillales</taxon>
        <taxon>Bacillaceae</taxon>
        <taxon>Pontibacillus</taxon>
    </lineage>
</organism>
<dbReference type="PANTHER" id="PTHR34300">
    <property type="entry name" value="QUEUOSINE PRECURSOR TRANSPORTER-RELATED"/>
    <property type="match status" value="1"/>
</dbReference>